<protein>
    <submittedName>
        <fullName evidence="8">DHGL-like protein</fullName>
    </submittedName>
</protein>
<dbReference type="Gene3D" id="3.30.560.10">
    <property type="entry name" value="Glucose Oxidase, domain 3"/>
    <property type="match status" value="1"/>
</dbReference>
<dbReference type="PANTHER" id="PTHR11552">
    <property type="entry name" value="GLUCOSE-METHANOL-CHOLINE GMC OXIDOREDUCTASE"/>
    <property type="match status" value="1"/>
</dbReference>
<dbReference type="InterPro" id="IPR036188">
    <property type="entry name" value="FAD/NAD-bd_sf"/>
</dbReference>
<organism evidence="8 9">
    <name type="scientific">Mya arenaria</name>
    <name type="common">Soft-shell clam</name>
    <dbReference type="NCBI Taxonomy" id="6604"/>
    <lineage>
        <taxon>Eukaryota</taxon>
        <taxon>Metazoa</taxon>
        <taxon>Spiralia</taxon>
        <taxon>Lophotrochozoa</taxon>
        <taxon>Mollusca</taxon>
        <taxon>Bivalvia</taxon>
        <taxon>Autobranchia</taxon>
        <taxon>Heteroconchia</taxon>
        <taxon>Euheterodonta</taxon>
        <taxon>Imparidentia</taxon>
        <taxon>Neoheterodontei</taxon>
        <taxon>Myida</taxon>
        <taxon>Myoidea</taxon>
        <taxon>Myidae</taxon>
        <taxon>Mya</taxon>
    </lineage>
</organism>
<dbReference type="Proteomes" id="UP001164746">
    <property type="component" value="Chromosome 3"/>
</dbReference>
<reference evidence="8" key="1">
    <citation type="submission" date="2022-11" db="EMBL/GenBank/DDBJ databases">
        <title>Centuries of genome instability and evolution in soft-shell clam transmissible cancer (bioRxiv).</title>
        <authorList>
            <person name="Hart S.F.M."/>
            <person name="Yonemitsu M.A."/>
            <person name="Giersch R.M."/>
            <person name="Beal B.F."/>
            <person name="Arriagada G."/>
            <person name="Davis B.W."/>
            <person name="Ostrander E.A."/>
            <person name="Goff S.P."/>
            <person name="Metzger M.J."/>
        </authorList>
    </citation>
    <scope>NUCLEOTIDE SEQUENCE</scope>
    <source>
        <strain evidence="8">MELC-2E11</strain>
        <tissue evidence="8">Siphon/mantle</tissue>
    </source>
</reference>
<keyword evidence="3 5" id="KW-0285">Flavoprotein</keyword>
<dbReference type="Gene3D" id="3.50.50.60">
    <property type="entry name" value="FAD/NAD(P)-binding domain"/>
    <property type="match status" value="1"/>
</dbReference>
<dbReference type="Pfam" id="PF05199">
    <property type="entry name" value="GMC_oxred_C"/>
    <property type="match status" value="1"/>
</dbReference>
<evidence type="ECO:0000256" key="4">
    <source>
        <dbReference type="ARBA" id="ARBA00022827"/>
    </source>
</evidence>
<evidence type="ECO:0000256" key="3">
    <source>
        <dbReference type="ARBA" id="ARBA00022630"/>
    </source>
</evidence>
<accession>A0ABY7DSK2</accession>
<dbReference type="SUPFAM" id="SSF51905">
    <property type="entry name" value="FAD/NAD(P)-binding domain"/>
    <property type="match status" value="1"/>
</dbReference>
<gene>
    <name evidence="8" type="ORF">MAR_024209</name>
</gene>
<dbReference type="Pfam" id="PF00732">
    <property type="entry name" value="GMC_oxred_N"/>
    <property type="match status" value="1"/>
</dbReference>
<sequence>MFPSFLPKPSFTSNDRRPKYDIFGMATQVTGNLLQEYDFIIGALGAGSAGSVLAARLSEDAGNTVLLVEAGGDDAKDRMVSTPIMYGALQRTPTRDWAFVSEPQKHSMFACKEHRLFYPRGKILGGSSSINAMLYVRGSRHDFDSWEERGCTGWSYRDVLPYFLKSEKFVDINNGDTYVEKAYHNTDGPQPVTRRTITSLTRLMSSAAEELGYKTIDYNGKDMIENGLRASSSRCFLRPAMSRPNLHIAINTSVRKETLEESKCIYIMCALPKDADMKNVLLDGDRAVGVEAVKDGRTMEVRARKEVVLCAGAIMTPHILLCSGIGPRWHLEEANIPVMADLPVGENLQDHLNVLLSSPSTCSDFFTRSQLFYPTNILKYLWSGKGWWGISPVTDLGFFRLGTDTRPGQPDIQFHIFDYYQAQVKHFRGRQAFTICVTLLHPRSSGTVRLDVTDPHGHPRIDPNYLHKQEDVDLYIKGIREAQRFLDTKAMQAVGAESRNPERAFPPSMREHAYDTDGYWESFIRHFTQTVYHPTSTCKMGAVDDSTAVVDPMLRVKGYTNLRVADASIMPEVISGNTNAASVMIGEKAADMIRGVDTVKRYRKPELSKL</sequence>
<name>A0ABY7DSK2_MYAAR</name>
<dbReference type="PIRSF" id="PIRSF000137">
    <property type="entry name" value="Alcohol_oxidase"/>
    <property type="match status" value="1"/>
</dbReference>
<dbReference type="InterPro" id="IPR012132">
    <property type="entry name" value="GMC_OxRdtase"/>
</dbReference>
<evidence type="ECO:0000256" key="2">
    <source>
        <dbReference type="ARBA" id="ARBA00010790"/>
    </source>
</evidence>
<dbReference type="PROSITE" id="PS00623">
    <property type="entry name" value="GMC_OXRED_1"/>
    <property type="match status" value="1"/>
</dbReference>
<keyword evidence="9" id="KW-1185">Reference proteome</keyword>
<evidence type="ECO:0000256" key="5">
    <source>
        <dbReference type="RuleBase" id="RU003968"/>
    </source>
</evidence>
<dbReference type="SUPFAM" id="SSF54373">
    <property type="entry name" value="FAD-linked reductases, C-terminal domain"/>
    <property type="match status" value="1"/>
</dbReference>
<feature type="domain" description="Glucose-methanol-choline oxidoreductase N-terminal" evidence="7">
    <location>
        <begin position="312"/>
        <end position="326"/>
    </location>
</feature>
<dbReference type="PROSITE" id="PS00624">
    <property type="entry name" value="GMC_OXRED_2"/>
    <property type="match status" value="1"/>
</dbReference>
<evidence type="ECO:0000259" key="7">
    <source>
        <dbReference type="PROSITE" id="PS00624"/>
    </source>
</evidence>
<dbReference type="PANTHER" id="PTHR11552:SF147">
    <property type="entry name" value="CHOLINE DEHYDROGENASE, MITOCHONDRIAL"/>
    <property type="match status" value="1"/>
</dbReference>
<keyword evidence="4 5" id="KW-0274">FAD</keyword>
<feature type="domain" description="Glucose-methanol-choline oxidoreductase N-terminal" evidence="6">
    <location>
        <begin position="121"/>
        <end position="144"/>
    </location>
</feature>
<evidence type="ECO:0000313" key="8">
    <source>
        <dbReference type="EMBL" id="WAQ99836.1"/>
    </source>
</evidence>
<evidence type="ECO:0000256" key="1">
    <source>
        <dbReference type="ARBA" id="ARBA00001974"/>
    </source>
</evidence>
<proteinExistence type="inferred from homology"/>
<comment type="cofactor">
    <cofactor evidence="1">
        <name>FAD</name>
        <dbReference type="ChEBI" id="CHEBI:57692"/>
    </cofactor>
</comment>
<dbReference type="InterPro" id="IPR007867">
    <property type="entry name" value="GMC_OxRtase_C"/>
</dbReference>
<evidence type="ECO:0000313" key="9">
    <source>
        <dbReference type="Proteomes" id="UP001164746"/>
    </source>
</evidence>
<comment type="similarity">
    <text evidence="2 5">Belongs to the GMC oxidoreductase family.</text>
</comment>
<dbReference type="EMBL" id="CP111014">
    <property type="protein sequence ID" value="WAQ99836.1"/>
    <property type="molecule type" value="Genomic_DNA"/>
</dbReference>
<dbReference type="InterPro" id="IPR000172">
    <property type="entry name" value="GMC_OxRdtase_N"/>
</dbReference>
<evidence type="ECO:0000259" key="6">
    <source>
        <dbReference type="PROSITE" id="PS00623"/>
    </source>
</evidence>